<comment type="similarity">
    <text evidence="2 10">Belongs to the G-protein coupled receptor 1 family.</text>
</comment>
<feature type="transmembrane region" description="Helical" evidence="12">
    <location>
        <begin position="149"/>
        <end position="171"/>
    </location>
</feature>
<dbReference type="InterPro" id="IPR000276">
    <property type="entry name" value="GPCR_Rhodpsn"/>
</dbReference>
<evidence type="ECO:0000256" key="8">
    <source>
        <dbReference type="ARBA" id="ARBA00023170"/>
    </source>
</evidence>
<feature type="transmembrane region" description="Helical" evidence="12">
    <location>
        <begin position="322"/>
        <end position="340"/>
    </location>
</feature>
<dbReference type="VEuPathDB" id="VectorBase:AMIN005677"/>
<dbReference type="GO" id="GO:0005886">
    <property type="term" value="C:plasma membrane"/>
    <property type="evidence" value="ECO:0007669"/>
    <property type="project" value="UniProtKB-SubCell"/>
</dbReference>
<keyword evidence="4 10" id="KW-0812">Transmembrane</keyword>
<feature type="domain" description="G-protein coupled receptors family 1 profile" evidence="13">
    <location>
        <begin position="92"/>
        <end position="338"/>
    </location>
</feature>
<dbReference type="EnsemblMetazoa" id="AMIN005677-RA">
    <property type="protein sequence ID" value="AMIN005677-PA"/>
    <property type="gene ID" value="AMIN005677"/>
</dbReference>
<feature type="region of interest" description="Disordered" evidence="11">
    <location>
        <begin position="530"/>
        <end position="560"/>
    </location>
</feature>
<keyword evidence="15" id="KW-1185">Reference proteome</keyword>
<dbReference type="InterPro" id="IPR050569">
    <property type="entry name" value="TAAR"/>
</dbReference>
<dbReference type="PANTHER" id="PTHR24249:SF414">
    <property type="entry name" value="LP14436P"/>
    <property type="match status" value="1"/>
</dbReference>
<keyword evidence="9 10" id="KW-0807">Transducer</keyword>
<dbReference type="SMART" id="SM01381">
    <property type="entry name" value="7TM_GPCR_Srsx"/>
    <property type="match status" value="1"/>
</dbReference>
<evidence type="ECO:0000313" key="14">
    <source>
        <dbReference type="EnsemblMetazoa" id="AMIN005677-PA"/>
    </source>
</evidence>
<dbReference type="FunFam" id="1.20.1070.10:FF:000325">
    <property type="entry name" value="Predicted protein"/>
    <property type="match status" value="1"/>
</dbReference>
<evidence type="ECO:0000256" key="2">
    <source>
        <dbReference type="ARBA" id="ARBA00010663"/>
    </source>
</evidence>
<evidence type="ECO:0000256" key="5">
    <source>
        <dbReference type="ARBA" id="ARBA00022989"/>
    </source>
</evidence>
<evidence type="ECO:0000256" key="3">
    <source>
        <dbReference type="ARBA" id="ARBA00022475"/>
    </source>
</evidence>
<name>A0A182W5R1_9DIPT</name>
<evidence type="ECO:0000313" key="15">
    <source>
        <dbReference type="Proteomes" id="UP000075920"/>
    </source>
</evidence>
<evidence type="ECO:0000256" key="10">
    <source>
        <dbReference type="RuleBase" id="RU000688"/>
    </source>
</evidence>
<dbReference type="PROSITE" id="PS00237">
    <property type="entry name" value="G_PROTEIN_RECEP_F1_1"/>
    <property type="match status" value="1"/>
</dbReference>
<evidence type="ECO:0000259" key="13">
    <source>
        <dbReference type="PROSITE" id="PS50262"/>
    </source>
</evidence>
<evidence type="ECO:0000256" key="7">
    <source>
        <dbReference type="ARBA" id="ARBA00023136"/>
    </source>
</evidence>
<proteinExistence type="inferred from homology"/>
<feature type="transmembrane region" description="Helical" evidence="12">
    <location>
        <begin position="233"/>
        <end position="255"/>
    </location>
</feature>
<dbReference type="Gene3D" id="1.20.1070.10">
    <property type="entry name" value="Rhodopsin 7-helix transmembrane proteins"/>
    <property type="match status" value="1"/>
</dbReference>
<dbReference type="STRING" id="112268.A0A182W5R1"/>
<dbReference type="CDD" id="cd00637">
    <property type="entry name" value="7tm_classA_rhodopsin-like"/>
    <property type="match status" value="1"/>
</dbReference>
<feature type="transmembrane region" description="Helical" evidence="12">
    <location>
        <begin position="75"/>
        <end position="102"/>
    </location>
</feature>
<keyword evidence="3" id="KW-1003">Cell membrane</keyword>
<evidence type="ECO:0000256" key="12">
    <source>
        <dbReference type="SAM" id="Phobius"/>
    </source>
</evidence>
<keyword evidence="6 10" id="KW-0297">G-protein coupled receptor</keyword>
<accession>A0A182W5R1</accession>
<feature type="transmembrane region" description="Helical" evidence="12">
    <location>
        <begin position="285"/>
        <end position="310"/>
    </location>
</feature>
<dbReference type="SUPFAM" id="SSF81321">
    <property type="entry name" value="Family A G protein-coupled receptor-like"/>
    <property type="match status" value="1"/>
</dbReference>
<comment type="subcellular location">
    <subcellularLocation>
        <location evidence="1">Cell membrane</location>
        <topology evidence="1">Multi-pass membrane protein</topology>
    </subcellularLocation>
</comment>
<keyword evidence="5 12" id="KW-1133">Transmembrane helix</keyword>
<sequence length="560" mass="62261">LFCFSLKKKDAHWKIKILPGKCRKIPNSHNQRAHNQDSESDSLWLPRNGMMATTDTPSSSMIPFADRVNEIHQDLVIWIAIDGILMVCIFSGNILTIIAVWYYRRLQWLISNLFVLSLAISDIFVGLTLPYHLAFYMGVDLGRHKHLCLLRFFVLIIACSVSIWNLIAIAVDRYIAICYPLHYTRLMTKRTALTILGFGWCLAISIATIPLIWNKWETAQECEFDELLHPWYVAGVITPIFSVVWLCLFVVYWRIWREASKHAKQLRAHGGASERSSSDWKSVQVVLLIMGCFTFCWIPYFVVVLTQIFAFVEDSSPTLYKAAFSLAMANSMMNPIIYAWKNTHFRHAFKQLLTCHKPVVPLDVATGGGSFQMATAKSCPEITTTSLDPIGTLGPAVSTITNHSSLASVSTVTPVPASEPGRFESLLVLSQLAGGDLVRTADITANTTIRVSLSNEELPSMVREGPTSSNPPEVSTDTVTTSPFPPTKSGGASSNASTHIIAGNIIINNFNLYDQVRMERLLRCEWTTNSANGTAESPSDPGTTDIPTTEHEVAKNVTKL</sequence>
<evidence type="ECO:0000256" key="4">
    <source>
        <dbReference type="ARBA" id="ARBA00022692"/>
    </source>
</evidence>
<dbReference type="PROSITE" id="PS50262">
    <property type="entry name" value="G_PROTEIN_RECEP_F1_2"/>
    <property type="match status" value="1"/>
</dbReference>
<feature type="region of interest" description="Disordered" evidence="11">
    <location>
        <begin position="458"/>
        <end position="495"/>
    </location>
</feature>
<evidence type="ECO:0000256" key="1">
    <source>
        <dbReference type="ARBA" id="ARBA00004651"/>
    </source>
</evidence>
<feature type="compositionally biased region" description="Polar residues" evidence="11">
    <location>
        <begin position="530"/>
        <end position="547"/>
    </location>
</feature>
<keyword evidence="7 12" id="KW-0472">Membrane</keyword>
<keyword evidence="8 10" id="KW-0675">Receptor</keyword>
<evidence type="ECO:0000256" key="9">
    <source>
        <dbReference type="ARBA" id="ARBA00023224"/>
    </source>
</evidence>
<evidence type="ECO:0000256" key="6">
    <source>
        <dbReference type="ARBA" id="ARBA00023040"/>
    </source>
</evidence>
<reference evidence="14" key="2">
    <citation type="submission" date="2020-05" db="UniProtKB">
        <authorList>
            <consortium name="EnsemblMetazoa"/>
        </authorList>
    </citation>
    <scope>IDENTIFICATION</scope>
    <source>
        <strain evidence="14">MINIMUS1</strain>
    </source>
</reference>
<dbReference type="AlphaFoldDB" id="A0A182W5R1"/>
<feature type="transmembrane region" description="Helical" evidence="12">
    <location>
        <begin position="192"/>
        <end position="213"/>
    </location>
</feature>
<feature type="compositionally biased region" description="Polar residues" evidence="11">
    <location>
        <begin position="466"/>
        <end position="482"/>
    </location>
</feature>
<dbReference type="Proteomes" id="UP000075920">
    <property type="component" value="Unassembled WGS sequence"/>
</dbReference>
<dbReference type="PRINTS" id="PR00237">
    <property type="entry name" value="GPCRRHODOPSN"/>
</dbReference>
<protein>
    <recommendedName>
        <fullName evidence="13">G-protein coupled receptors family 1 profile domain-containing protein</fullName>
    </recommendedName>
</protein>
<organism evidence="14 15">
    <name type="scientific">Anopheles minimus</name>
    <dbReference type="NCBI Taxonomy" id="112268"/>
    <lineage>
        <taxon>Eukaryota</taxon>
        <taxon>Metazoa</taxon>
        <taxon>Ecdysozoa</taxon>
        <taxon>Arthropoda</taxon>
        <taxon>Hexapoda</taxon>
        <taxon>Insecta</taxon>
        <taxon>Pterygota</taxon>
        <taxon>Neoptera</taxon>
        <taxon>Endopterygota</taxon>
        <taxon>Diptera</taxon>
        <taxon>Nematocera</taxon>
        <taxon>Culicoidea</taxon>
        <taxon>Culicidae</taxon>
        <taxon>Anophelinae</taxon>
        <taxon>Anopheles</taxon>
    </lineage>
</organism>
<reference evidence="15" key="1">
    <citation type="submission" date="2013-03" db="EMBL/GenBank/DDBJ databases">
        <title>The Genome Sequence of Anopheles minimus MINIMUS1.</title>
        <authorList>
            <consortium name="The Broad Institute Genomics Platform"/>
            <person name="Neafsey D.E."/>
            <person name="Walton C."/>
            <person name="Walker B."/>
            <person name="Young S.K."/>
            <person name="Zeng Q."/>
            <person name="Gargeya S."/>
            <person name="Fitzgerald M."/>
            <person name="Haas B."/>
            <person name="Abouelleil A."/>
            <person name="Allen A.W."/>
            <person name="Alvarado L."/>
            <person name="Arachchi H.M."/>
            <person name="Berlin A.M."/>
            <person name="Chapman S.B."/>
            <person name="Gainer-Dewar J."/>
            <person name="Goldberg J."/>
            <person name="Griggs A."/>
            <person name="Gujja S."/>
            <person name="Hansen M."/>
            <person name="Howarth C."/>
            <person name="Imamovic A."/>
            <person name="Ireland A."/>
            <person name="Larimer J."/>
            <person name="McCowan C."/>
            <person name="Murphy C."/>
            <person name="Pearson M."/>
            <person name="Poon T.W."/>
            <person name="Priest M."/>
            <person name="Roberts A."/>
            <person name="Saif S."/>
            <person name="Shea T."/>
            <person name="Sisk P."/>
            <person name="Sykes S."/>
            <person name="Wortman J."/>
            <person name="Nusbaum C."/>
            <person name="Birren B."/>
        </authorList>
    </citation>
    <scope>NUCLEOTIDE SEQUENCE [LARGE SCALE GENOMIC DNA]</scope>
    <source>
        <strain evidence="15">MINIMUS1</strain>
    </source>
</reference>
<dbReference type="PANTHER" id="PTHR24249">
    <property type="entry name" value="HISTAMINE RECEPTOR-RELATED G-PROTEIN COUPLED RECEPTOR"/>
    <property type="match status" value="1"/>
</dbReference>
<dbReference type="Pfam" id="PF00001">
    <property type="entry name" value="7tm_1"/>
    <property type="match status" value="1"/>
</dbReference>
<evidence type="ECO:0000256" key="11">
    <source>
        <dbReference type="SAM" id="MobiDB-lite"/>
    </source>
</evidence>
<feature type="transmembrane region" description="Helical" evidence="12">
    <location>
        <begin position="109"/>
        <end position="129"/>
    </location>
</feature>
<dbReference type="InterPro" id="IPR017452">
    <property type="entry name" value="GPCR_Rhodpsn_7TM"/>
</dbReference>
<dbReference type="GO" id="GO:0004930">
    <property type="term" value="F:G protein-coupled receptor activity"/>
    <property type="evidence" value="ECO:0007669"/>
    <property type="project" value="UniProtKB-KW"/>
</dbReference>